<dbReference type="CDD" id="cd08760">
    <property type="entry name" value="Cyt_b561_FRRS1_like"/>
    <property type="match status" value="1"/>
</dbReference>
<dbReference type="Pfam" id="PF00173">
    <property type="entry name" value="Cyt-b5"/>
    <property type="match status" value="1"/>
</dbReference>
<keyword evidence="15" id="KW-1185">Reference proteome</keyword>
<evidence type="ECO:0000256" key="1">
    <source>
        <dbReference type="ARBA" id="ARBA00001970"/>
    </source>
</evidence>
<evidence type="ECO:0000256" key="3">
    <source>
        <dbReference type="ARBA" id="ARBA00022448"/>
    </source>
</evidence>
<dbReference type="InterPro" id="IPR045150">
    <property type="entry name" value="CYB561D1/2"/>
</dbReference>
<reference evidence="14 15" key="1">
    <citation type="submission" date="2018-06" db="EMBL/GenBank/DDBJ databases">
        <title>Comparative genomics reveals the genomic features of Rhizophagus irregularis, R. cerebriforme, R. diaphanum and Gigaspora rosea, and their symbiotic lifestyle signature.</title>
        <authorList>
            <person name="Morin E."/>
            <person name="San Clemente H."/>
            <person name="Chen E.C.H."/>
            <person name="De La Providencia I."/>
            <person name="Hainaut M."/>
            <person name="Kuo A."/>
            <person name="Kohler A."/>
            <person name="Murat C."/>
            <person name="Tang N."/>
            <person name="Roy S."/>
            <person name="Loubradou J."/>
            <person name="Henrissat B."/>
            <person name="Grigoriev I.V."/>
            <person name="Corradi N."/>
            <person name="Roux C."/>
            <person name="Martin F.M."/>
        </authorList>
    </citation>
    <scope>NUCLEOTIDE SEQUENCE [LARGE SCALE GENOMIC DNA]</scope>
    <source>
        <strain evidence="14 15">DAOM 227022</strain>
    </source>
</reference>
<organism evidence="14 15">
    <name type="scientific">Glomus cerebriforme</name>
    <dbReference type="NCBI Taxonomy" id="658196"/>
    <lineage>
        <taxon>Eukaryota</taxon>
        <taxon>Fungi</taxon>
        <taxon>Fungi incertae sedis</taxon>
        <taxon>Mucoromycota</taxon>
        <taxon>Glomeromycotina</taxon>
        <taxon>Glomeromycetes</taxon>
        <taxon>Glomerales</taxon>
        <taxon>Glomeraceae</taxon>
        <taxon>Glomus</taxon>
    </lineage>
</organism>
<dbReference type="GO" id="GO:0046872">
    <property type="term" value="F:metal ion binding"/>
    <property type="evidence" value="ECO:0007669"/>
    <property type="project" value="UniProtKB-KW"/>
</dbReference>
<comment type="subcellular location">
    <subcellularLocation>
        <location evidence="2">Membrane</location>
        <topology evidence="2">Multi-pass membrane protein</topology>
    </subcellularLocation>
</comment>
<feature type="domain" description="Cytochrome b561" evidence="13">
    <location>
        <begin position="10"/>
        <end position="209"/>
    </location>
</feature>
<proteinExistence type="predicted"/>
<evidence type="ECO:0000313" key="15">
    <source>
        <dbReference type="Proteomes" id="UP000265703"/>
    </source>
</evidence>
<dbReference type="SUPFAM" id="SSF55856">
    <property type="entry name" value="Cytochrome b5-like heme/steroid binding domain"/>
    <property type="match status" value="1"/>
</dbReference>
<dbReference type="Gene3D" id="1.20.120.1770">
    <property type="match status" value="1"/>
</dbReference>
<dbReference type="Pfam" id="PF03188">
    <property type="entry name" value="Cytochrom_B561"/>
    <property type="match status" value="1"/>
</dbReference>
<dbReference type="Proteomes" id="UP000265703">
    <property type="component" value="Unassembled WGS sequence"/>
</dbReference>
<dbReference type="Gene3D" id="3.10.120.10">
    <property type="entry name" value="Cytochrome b5-like heme/steroid binding domain"/>
    <property type="match status" value="1"/>
</dbReference>
<accession>A0A397T4X0</accession>
<dbReference type="SMART" id="SM00665">
    <property type="entry name" value="B561"/>
    <property type="match status" value="1"/>
</dbReference>
<evidence type="ECO:0000256" key="6">
    <source>
        <dbReference type="ARBA" id="ARBA00022723"/>
    </source>
</evidence>
<evidence type="ECO:0000256" key="7">
    <source>
        <dbReference type="ARBA" id="ARBA00022982"/>
    </source>
</evidence>
<keyword evidence="10 11" id="KW-0472">Membrane</keyword>
<dbReference type="PANTHER" id="PTHR15422:SF24">
    <property type="entry name" value="DOMON RELATED DOMAIN-CONTAINING PROTEIN"/>
    <property type="match status" value="1"/>
</dbReference>
<evidence type="ECO:0000256" key="4">
    <source>
        <dbReference type="ARBA" id="ARBA00022617"/>
    </source>
</evidence>
<dbReference type="GO" id="GO:0020037">
    <property type="term" value="F:heme binding"/>
    <property type="evidence" value="ECO:0007669"/>
    <property type="project" value="TreeGrafter"/>
</dbReference>
<keyword evidence="8 11" id="KW-1133">Transmembrane helix</keyword>
<dbReference type="GO" id="GO:0140575">
    <property type="term" value="F:transmembrane monodehydroascorbate reductase activity"/>
    <property type="evidence" value="ECO:0007669"/>
    <property type="project" value="InterPro"/>
</dbReference>
<dbReference type="EMBL" id="QKYT01000159">
    <property type="protein sequence ID" value="RIA91207.1"/>
    <property type="molecule type" value="Genomic_DNA"/>
</dbReference>
<feature type="transmembrane region" description="Helical" evidence="11">
    <location>
        <begin position="184"/>
        <end position="208"/>
    </location>
</feature>
<evidence type="ECO:0000313" key="14">
    <source>
        <dbReference type="EMBL" id="RIA91207.1"/>
    </source>
</evidence>
<keyword evidence="3" id="KW-0813">Transport</keyword>
<feature type="transmembrane region" description="Helical" evidence="11">
    <location>
        <begin position="47"/>
        <end position="68"/>
    </location>
</feature>
<dbReference type="InterPro" id="IPR006593">
    <property type="entry name" value="Cyt_b561/ferric_Rdtase_TM"/>
</dbReference>
<evidence type="ECO:0000256" key="11">
    <source>
        <dbReference type="SAM" id="Phobius"/>
    </source>
</evidence>
<evidence type="ECO:0000259" key="12">
    <source>
        <dbReference type="PROSITE" id="PS50255"/>
    </source>
</evidence>
<dbReference type="STRING" id="658196.A0A397T4X0"/>
<feature type="transmembrane region" description="Helical" evidence="11">
    <location>
        <begin position="115"/>
        <end position="134"/>
    </location>
</feature>
<comment type="caution">
    <text evidence="14">The sequence shown here is derived from an EMBL/GenBank/DDBJ whole genome shotgun (WGS) entry which is preliminary data.</text>
</comment>
<dbReference type="PANTHER" id="PTHR15422">
    <property type="entry name" value="OS05G0565100 PROTEIN"/>
    <property type="match status" value="1"/>
</dbReference>
<evidence type="ECO:0000256" key="8">
    <source>
        <dbReference type="ARBA" id="ARBA00022989"/>
    </source>
</evidence>
<feature type="domain" description="Cytochrome b5 heme-binding" evidence="12">
    <location>
        <begin position="240"/>
        <end position="329"/>
    </location>
</feature>
<dbReference type="OrthoDB" id="2370087at2759"/>
<evidence type="ECO:0000256" key="2">
    <source>
        <dbReference type="ARBA" id="ARBA00004141"/>
    </source>
</evidence>
<evidence type="ECO:0000256" key="9">
    <source>
        <dbReference type="ARBA" id="ARBA00023004"/>
    </source>
</evidence>
<evidence type="ECO:0000256" key="10">
    <source>
        <dbReference type="ARBA" id="ARBA00023136"/>
    </source>
</evidence>
<feature type="transmembrane region" description="Helical" evidence="11">
    <location>
        <begin position="155"/>
        <end position="172"/>
    </location>
</feature>
<dbReference type="PROSITE" id="PS50255">
    <property type="entry name" value="CYTOCHROME_B5_2"/>
    <property type="match status" value="1"/>
</dbReference>
<dbReference type="InterPro" id="IPR001199">
    <property type="entry name" value="Cyt_B5-like_heme/steroid-bd"/>
</dbReference>
<comment type="cofactor">
    <cofactor evidence="1">
        <name>heme b</name>
        <dbReference type="ChEBI" id="CHEBI:60344"/>
    </cofactor>
</comment>
<keyword evidence="4" id="KW-0349">Heme</keyword>
<gene>
    <name evidence="14" type="ORF">C1645_128370</name>
</gene>
<feature type="transmembrane region" description="Helical" evidence="11">
    <location>
        <begin position="80"/>
        <end position="103"/>
    </location>
</feature>
<keyword evidence="5 11" id="KW-0812">Transmembrane</keyword>
<evidence type="ECO:0000259" key="13">
    <source>
        <dbReference type="PROSITE" id="PS50939"/>
    </source>
</evidence>
<keyword evidence="7" id="KW-0249">Electron transport</keyword>
<keyword evidence="6" id="KW-0479">Metal-binding</keyword>
<dbReference type="AlphaFoldDB" id="A0A397T4X0"/>
<dbReference type="InterPro" id="IPR036400">
    <property type="entry name" value="Cyt_B5-like_heme/steroid_sf"/>
</dbReference>
<name>A0A397T4X0_9GLOM</name>
<evidence type="ECO:0000256" key="5">
    <source>
        <dbReference type="ARBA" id="ARBA00022692"/>
    </source>
</evidence>
<protein>
    <recommendedName>
        <fullName evidence="16">Cytochrome b5 heme-binding domain-containing protein</fullName>
    </recommendedName>
</protein>
<keyword evidence="9" id="KW-0408">Iron</keyword>
<dbReference type="GO" id="GO:0016020">
    <property type="term" value="C:membrane"/>
    <property type="evidence" value="ECO:0007669"/>
    <property type="project" value="UniProtKB-SubCell"/>
</dbReference>
<dbReference type="PROSITE" id="PS50939">
    <property type="entry name" value="CYTOCHROME_B561"/>
    <property type="match status" value="1"/>
</dbReference>
<evidence type="ECO:0008006" key="16">
    <source>
        <dbReference type="Google" id="ProtNLM"/>
    </source>
</evidence>
<sequence length="384" mass="44156">MKYIMAYNPTSSGFSYHGNNRIMIFINFFTQEVGAASITDLQRETRLFHGIGMFLTWCLLFPISIFVVRFRKHTNNYLKIHRAIQLIGGISVSSFGAAAIATMTNTKSSHAWTGLVIYIIVFFEMGLGLVSIWGQAVIISVNHGYPRFAKRTHKVFGITLLLSAWVNIYLGIDTFTLSFGYKPLFWKVFYAVWTLILIVIFIIGEYWWRKGSYSKINHIEEAKLDKRKSMRYNNKDHDDLPEFTWEDINERVQRGAFLVVCDGLVVDVRKWIGVHPGGAKILEKVVGTDITNDFYNTHKEMIINEDVETPETRLLLADKSNDYNISNLEKHDDTTEGKQNFGRLIKNYNVARIIDKINTKYCSNSPLATHGHSTFAIKKMLDMY</sequence>